<evidence type="ECO:0000313" key="3">
    <source>
        <dbReference type="Proteomes" id="UP000176604"/>
    </source>
</evidence>
<feature type="transmembrane region" description="Helical" evidence="1">
    <location>
        <begin position="33"/>
        <end position="54"/>
    </location>
</feature>
<evidence type="ECO:0000313" key="2">
    <source>
        <dbReference type="EMBL" id="OGL79266.1"/>
    </source>
</evidence>
<dbReference type="Proteomes" id="UP000176604">
    <property type="component" value="Unassembled WGS sequence"/>
</dbReference>
<evidence type="ECO:0000256" key="1">
    <source>
        <dbReference type="SAM" id="Phobius"/>
    </source>
</evidence>
<keyword evidence="1" id="KW-0812">Transmembrane</keyword>
<reference evidence="2 3" key="1">
    <citation type="journal article" date="2016" name="Nat. Commun.">
        <title>Thousands of microbial genomes shed light on interconnected biogeochemical processes in an aquifer system.</title>
        <authorList>
            <person name="Anantharaman K."/>
            <person name="Brown C.T."/>
            <person name="Hug L.A."/>
            <person name="Sharon I."/>
            <person name="Castelle C.J."/>
            <person name="Probst A.J."/>
            <person name="Thomas B.C."/>
            <person name="Singh A."/>
            <person name="Wilkins M.J."/>
            <person name="Karaoz U."/>
            <person name="Brodie E.L."/>
            <person name="Williams K.H."/>
            <person name="Hubbard S.S."/>
            <person name="Banfield J.F."/>
        </authorList>
    </citation>
    <scope>NUCLEOTIDE SEQUENCE [LARGE SCALE GENOMIC DNA]</scope>
</reference>
<dbReference type="AlphaFoldDB" id="A0A1F7ULV7"/>
<sequence length="74" mass="8414">MKTSQKILIVLSIAFCAGSAIESIRFFALKGESSYWAFIFMMAGISCLIVRLIILKFRAFHTENSDLNLYNQCK</sequence>
<name>A0A1F7ULV7_9BACT</name>
<proteinExistence type="predicted"/>
<keyword evidence="1" id="KW-1133">Transmembrane helix</keyword>
<accession>A0A1F7ULV7</accession>
<gene>
    <name evidence="2" type="ORF">A3J43_01630</name>
</gene>
<protein>
    <submittedName>
        <fullName evidence="2">Uncharacterized protein</fullName>
    </submittedName>
</protein>
<comment type="caution">
    <text evidence="2">The sequence shown here is derived from an EMBL/GenBank/DDBJ whole genome shotgun (WGS) entry which is preliminary data.</text>
</comment>
<dbReference type="EMBL" id="MGEF01000014">
    <property type="protein sequence ID" value="OGL79266.1"/>
    <property type="molecule type" value="Genomic_DNA"/>
</dbReference>
<keyword evidence="1" id="KW-0472">Membrane</keyword>
<organism evidence="2 3">
    <name type="scientific">Candidatus Uhrbacteria bacterium RIFCSPHIGHO2_12_FULL_54_23</name>
    <dbReference type="NCBI Taxonomy" id="1802397"/>
    <lineage>
        <taxon>Bacteria</taxon>
        <taxon>Candidatus Uhriibacteriota</taxon>
    </lineage>
</organism>